<dbReference type="PANTHER" id="PTHR11814">
    <property type="entry name" value="SULFATE TRANSPORTER"/>
    <property type="match status" value="1"/>
</dbReference>
<dbReference type="EMBL" id="PDNZ01000005">
    <property type="protein sequence ID" value="PWW81850.1"/>
    <property type="molecule type" value="Genomic_DNA"/>
</dbReference>
<evidence type="ECO:0000313" key="7">
    <source>
        <dbReference type="EMBL" id="PWW81850.1"/>
    </source>
</evidence>
<evidence type="ECO:0000256" key="5">
    <source>
        <dbReference type="SAM" id="Phobius"/>
    </source>
</evidence>
<feature type="transmembrane region" description="Helical" evidence="5">
    <location>
        <begin position="319"/>
        <end position="338"/>
    </location>
</feature>
<sequence>MFKPKLFVLLPELDRERLLKDITAGILVGIVALPLAIAFGIASGVSPEKGLITAVIGGFIVSLLGGSRVQIGGPTGAFIIIVYGIVQQYGINGLMLATIMAGVILIIMGIAQFGSLIKFIPYPVIVGFTSGIAVIIFSTQVKDFLGLDIENLPGDFIGKWGQYLSHLGTLHMPTLAIGFTALFIIIFWPKVSRKIPGSVIAILVTTAMVQLLHLDVATIETRFGEIPSTIPAPSIPEFDLSTIQNLIMPATTIAILAAIEALLSAVVSDGMIGGRHKSNMELIAQGAANIASPLFGGIPVTGAIARTATNVKNGGRTPLSGIVHAITLLCIMLIFGSWAKLIPMSTLAAILIVVAWNMSEYHVFRQLLKSPRGDVIVLLTTFGLTVIFDLTIAIEVGLLLTVVLFMQHMAGIANVEIITRELKDREEDSNDPNAIANRDVPDGVEVYEINGPFFFGAASKFKESMRIVENPPPVRILRMRNVPVIDATGLNMLKEMVADSSRTGTKLILSGVNPETLSTMRQYGIIEEIGQENIVDHIDSALDRAKQLLDNSLSAQKK</sequence>
<feature type="transmembrane region" description="Helical" evidence="5">
    <location>
        <begin position="376"/>
        <end position="406"/>
    </location>
</feature>
<keyword evidence="4 5" id="KW-0472">Membrane</keyword>
<proteinExistence type="predicted"/>
<dbReference type="CDD" id="cd07042">
    <property type="entry name" value="STAS_SulP_like_sulfate_transporter"/>
    <property type="match status" value="1"/>
</dbReference>
<evidence type="ECO:0000313" key="8">
    <source>
        <dbReference type="Proteomes" id="UP000246278"/>
    </source>
</evidence>
<evidence type="ECO:0000256" key="4">
    <source>
        <dbReference type="ARBA" id="ARBA00023136"/>
    </source>
</evidence>
<dbReference type="OrthoDB" id="9771198at2"/>
<feature type="transmembrane region" description="Helical" evidence="5">
    <location>
        <begin position="77"/>
        <end position="107"/>
    </location>
</feature>
<dbReference type="GO" id="GO:0016020">
    <property type="term" value="C:membrane"/>
    <property type="evidence" value="ECO:0007669"/>
    <property type="project" value="UniProtKB-SubCell"/>
</dbReference>
<evidence type="ECO:0000256" key="1">
    <source>
        <dbReference type="ARBA" id="ARBA00004141"/>
    </source>
</evidence>
<feature type="transmembrane region" description="Helical" evidence="5">
    <location>
        <begin position="344"/>
        <end position="364"/>
    </location>
</feature>
<dbReference type="NCBIfam" id="TIGR00815">
    <property type="entry name" value="sulP"/>
    <property type="match status" value="1"/>
</dbReference>
<evidence type="ECO:0000256" key="2">
    <source>
        <dbReference type="ARBA" id="ARBA00022692"/>
    </source>
</evidence>
<dbReference type="PROSITE" id="PS50801">
    <property type="entry name" value="STAS"/>
    <property type="match status" value="1"/>
</dbReference>
<name>A0A317T6G1_9CHLB</name>
<comment type="subcellular location">
    <subcellularLocation>
        <location evidence="1">Membrane</location>
        <topology evidence="1">Multi-pass membrane protein</topology>
    </subcellularLocation>
</comment>
<dbReference type="InterPro" id="IPR001902">
    <property type="entry name" value="SLC26A/SulP_fam"/>
</dbReference>
<evidence type="ECO:0000256" key="3">
    <source>
        <dbReference type="ARBA" id="ARBA00022989"/>
    </source>
</evidence>
<dbReference type="InterPro" id="IPR002645">
    <property type="entry name" value="STAS_dom"/>
</dbReference>
<protein>
    <submittedName>
        <fullName evidence="7">Sodium-independent anion transporter</fullName>
    </submittedName>
</protein>
<reference evidence="8" key="1">
    <citation type="submission" date="2017-10" db="EMBL/GenBank/DDBJ databases">
        <authorList>
            <person name="Gaisin V.A."/>
            <person name="Rysina M.S."/>
            <person name="Grouzdev D.S."/>
        </authorList>
    </citation>
    <scope>NUCLEOTIDE SEQUENCE [LARGE SCALE GENOMIC DNA]</scope>
    <source>
        <strain evidence="8">V1</strain>
    </source>
</reference>
<dbReference type="Gene3D" id="3.30.750.24">
    <property type="entry name" value="STAS domain"/>
    <property type="match status" value="1"/>
</dbReference>
<dbReference type="AlphaFoldDB" id="A0A317T6G1"/>
<feature type="transmembrane region" description="Helical" evidence="5">
    <location>
        <begin position="246"/>
        <end position="267"/>
    </location>
</feature>
<comment type="caution">
    <text evidence="7">The sequence shown here is derived from an EMBL/GenBank/DDBJ whole genome shotgun (WGS) entry which is preliminary data.</text>
</comment>
<feature type="domain" description="STAS" evidence="6">
    <location>
        <begin position="434"/>
        <end position="545"/>
    </location>
</feature>
<dbReference type="Proteomes" id="UP000246278">
    <property type="component" value="Unassembled WGS sequence"/>
</dbReference>
<dbReference type="GO" id="GO:0055085">
    <property type="term" value="P:transmembrane transport"/>
    <property type="evidence" value="ECO:0007669"/>
    <property type="project" value="InterPro"/>
</dbReference>
<dbReference type="Pfam" id="PF01740">
    <property type="entry name" value="STAS"/>
    <property type="match status" value="1"/>
</dbReference>
<keyword evidence="8" id="KW-1185">Reference proteome</keyword>
<feature type="transmembrane region" description="Helical" evidence="5">
    <location>
        <begin position="170"/>
        <end position="188"/>
    </location>
</feature>
<accession>A0A317T6G1</accession>
<dbReference type="SUPFAM" id="SSF52091">
    <property type="entry name" value="SpoIIaa-like"/>
    <property type="match status" value="1"/>
</dbReference>
<dbReference type="InterPro" id="IPR011547">
    <property type="entry name" value="SLC26A/SulP_dom"/>
</dbReference>
<dbReference type="Pfam" id="PF00916">
    <property type="entry name" value="Sulfate_transp"/>
    <property type="match status" value="1"/>
</dbReference>
<gene>
    <name evidence="7" type="ORF">CR164_08510</name>
</gene>
<evidence type="ECO:0000259" key="6">
    <source>
        <dbReference type="PROSITE" id="PS50801"/>
    </source>
</evidence>
<keyword evidence="3 5" id="KW-1133">Transmembrane helix</keyword>
<dbReference type="RefSeq" id="WP_110023506.1">
    <property type="nucleotide sequence ID" value="NZ_PDNZ01000005.1"/>
</dbReference>
<organism evidence="7 8">
    <name type="scientific">Prosthecochloris marina</name>
    <dbReference type="NCBI Taxonomy" id="2017681"/>
    <lineage>
        <taxon>Bacteria</taxon>
        <taxon>Pseudomonadati</taxon>
        <taxon>Chlorobiota</taxon>
        <taxon>Chlorobiia</taxon>
        <taxon>Chlorobiales</taxon>
        <taxon>Chlorobiaceae</taxon>
        <taxon>Prosthecochloris</taxon>
    </lineage>
</organism>
<feature type="transmembrane region" description="Helical" evidence="5">
    <location>
        <begin position="119"/>
        <end position="138"/>
    </location>
</feature>
<feature type="transmembrane region" description="Helical" evidence="5">
    <location>
        <begin position="50"/>
        <end position="71"/>
    </location>
</feature>
<feature type="transmembrane region" description="Helical" evidence="5">
    <location>
        <begin position="22"/>
        <end position="43"/>
    </location>
</feature>
<keyword evidence="2 5" id="KW-0812">Transmembrane</keyword>
<dbReference type="InterPro" id="IPR036513">
    <property type="entry name" value="STAS_dom_sf"/>
</dbReference>
<feature type="transmembrane region" description="Helical" evidence="5">
    <location>
        <begin position="195"/>
        <end position="214"/>
    </location>
</feature>